<dbReference type="GO" id="GO:0046872">
    <property type="term" value="F:metal ion binding"/>
    <property type="evidence" value="ECO:0007669"/>
    <property type="project" value="UniProtKB-KW"/>
</dbReference>
<dbReference type="PANTHER" id="PTHR38674:SF1">
    <property type="entry name" value="ALKANE 1-MONOOXYGENASE 1"/>
    <property type="match status" value="1"/>
</dbReference>
<proteinExistence type="inferred from homology"/>
<feature type="transmembrane region" description="Helical" evidence="12">
    <location>
        <begin position="20"/>
        <end position="40"/>
    </location>
</feature>
<evidence type="ECO:0000256" key="10">
    <source>
        <dbReference type="ARBA" id="ARBA00023033"/>
    </source>
</evidence>
<dbReference type="PANTHER" id="PTHR38674">
    <property type="entry name" value="ALKANE 1-MONOOXYGENASE 1"/>
    <property type="match status" value="1"/>
</dbReference>
<keyword evidence="10" id="KW-0503">Monooxygenase</keyword>
<evidence type="ECO:0000256" key="9">
    <source>
        <dbReference type="ARBA" id="ARBA00023004"/>
    </source>
</evidence>
<dbReference type="GO" id="GO:0004497">
    <property type="term" value="F:monooxygenase activity"/>
    <property type="evidence" value="ECO:0007669"/>
    <property type="project" value="UniProtKB-KW"/>
</dbReference>
<organism evidence="14 15">
    <name type="scientific">Frankia nepalensis</name>
    <dbReference type="NCBI Taxonomy" id="1836974"/>
    <lineage>
        <taxon>Bacteria</taxon>
        <taxon>Bacillati</taxon>
        <taxon>Actinomycetota</taxon>
        <taxon>Actinomycetes</taxon>
        <taxon>Frankiales</taxon>
        <taxon>Frankiaceae</taxon>
        <taxon>Frankia</taxon>
    </lineage>
</organism>
<keyword evidence="4" id="KW-0997">Cell inner membrane</keyword>
<keyword evidence="5 12" id="KW-0812">Transmembrane</keyword>
<keyword evidence="15" id="KW-1185">Reference proteome</keyword>
<keyword evidence="6" id="KW-0479">Metal-binding</keyword>
<evidence type="ECO:0000256" key="11">
    <source>
        <dbReference type="ARBA" id="ARBA00023136"/>
    </source>
</evidence>
<evidence type="ECO:0000256" key="2">
    <source>
        <dbReference type="ARBA" id="ARBA00010823"/>
    </source>
</evidence>
<comment type="subcellular location">
    <subcellularLocation>
        <location evidence="1">Cell inner membrane</location>
        <topology evidence="1">Multi-pass membrane protein</topology>
    </subcellularLocation>
</comment>
<evidence type="ECO:0000256" key="12">
    <source>
        <dbReference type="SAM" id="Phobius"/>
    </source>
</evidence>
<dbReference type="AlphaFoldDB" id="A0A937RG40"/>
<evidence type="ECO:0000256" key="6">
    <source>
        <dbReference type="ARBA" id="ARBA00022723"/>
    </source>
</evidence>
<feature type="transmembrane region" description="Helical" evidence="12">
    <location>
        <begin position="116"/>
        <end position="137"/>
    </location>
</feature>
<evidence type="ECO:0000313" key="15">
    <source>
        <dbReference type="Proteomes" id="UP000604475"/>
    </source>
</evidence>
<protein>
    <submittedName>
        <fullName evidence="14">Alkane 1-monooxygenase</fullName>
    </submittedName>
</protein>
<comment type="caution">
    <text evidence="14">The sequence shown here is derived from an EMBL/GenBank/DDBJ whole genome shotgun (WGS) entry which is preliminary data.</text>
</comment>
<feature type="transmembrane region" description="Helical" evidence="12">
    <location>
        <begin position="228"/>
        <end position="246"/>
    </location>
</feature>
<feature type="transmembrane region" description="Helical" evidence="12">
    <location>
        <begin position="86"/>
        <end position="110"/>
    </location>
</feature>
<evidence type="ECO:0000256" key="3">
    <source>
        <dbReference type="ARBA" id="ARBA00022475"/>
    </source>
</evidence>
<evidence type="ECO:0000313" key="14">
    <source>
        <dbReference type="EMBL" id="MBL7631566.1"/>
    </source>
</evidence>
<dbReference type="Pfam" id="PF00487">
    <property type="entry name" value="FA_desaturase"/>
    <property type="match status" value="1"/>
</dbReference>
<dbReference type="EMBL" id="JAEACQ010000277">
    <property type="protein sequence ID" value="MBL7631566.1"/>
    <property type="molecule type" value="Genomic_DNA"/>
</dbReference>
<reference evidence="14" key="1">
    <citation type="submission" date="2020-12" db="EMBL/GenBank/DDBJ databases">
        <title>Genomic characterization of non-nitrogen-fixing Frankia strains.</title>
        <authorList>
            <person name="Carlos-Shanley C."/>
            <person name="Guerra T."/>
            <person name="Hahn D."/>
        </authorList>
    </citation>
    <scope>NUCLEOTIDE SEQUENCE</scope>
    <source>
        <strain evidence="14">CN6</strain>
    </source>
</reference>
<dbReference type="GO" id="GO:0006629">
    <property type="term" value="P:lipid metabolic process"/>
    <property type="evidence" value="ECO:0007669"/>
    <property type="project" value="InterPro"/>
</dbReference>
<dbReference type="CDD" id="cd03512">
    <property type="entry name" value="Alkane-hydroxylase"/>
    <property type="match status" value="1"/>
</dbReference>
<keyword evidence="7 12" id="KW-1133">Transmembrane helix</keyword>
<evidence type="ECO:0000256" key="5">
    <source>
        <dbReference type="ARBA" id="ARBA00022692"/>
    </source>
</evidence>
<dbReference type="RefSeq" id="WP_203002754.1">
    <property type="nucleotide sequence ID" value="NZ_JADWYU010000189.1"/>
</dbReference>
<evidence type="ECO:0000256" key="8">
    <source>
        <dbReference type="ARBA" id="ARBA00023002"/>
    </source>
</evidence>
<dbReference type="InterPro" id="IPR005804">
    <property type="entry name" value="FA_desaturase_dom"/>
</dbReference>
<accession>A0A937RG40</accession>
<keyword evidence="11 12" id="KW-0472">Membrane</keyword>
<name>A0A937RG40_9ACTN</name>
<evidence type="ECO:0000256" key="1">
    <source>
        <dbReference type="ARBA" id="ARBA00004429"/>
    </source>
</evidence>
<evidence type="ECO:0000256" key="4">
    <source>
        <dbReference type="ARBA" id="ARBA00022519"/>
    </source>
</evidence>
<dbReference type="GO" id="GO:0005886">
    <property type="term" value="C:plasma membrane"/>
    <property type="evidence" value="ECO:0007669"/>
    <property type="project" value="UniProtKB-SubCell"/>
</dbReference>
<keyword evidence="8" id="KW-0560">Oxidoreductase</keyword>
<keyword evidence="3" id="KW-1003">Cell membrane</keyword>
<gene>
    <name evidence="14" type="ORF">I7412_31290</name>
</gene>
<feature type="domain" description="Fatty acid desaturase" evidence="13">
    <location>
        <begin position="122"/>
        <end position="343"/>
    </location>
</feature>
<sequence>MSAPTLVALERAVWRDSRRYLWLAGLIPPVLPVVGYGLWRETGSDVPWWITPFFVLALLPLLDATTPEDPTSPPENVADRLQADRYYRWVTFLYLPLTGVVLALGCHAWGSGDLGVLGRIGLILSVGAVTGIGINAAHELGHKRERLERWLSKVMLAPTAYGHFYVEHTRGHHVRVATPEDPASSRLGESFWRFWPRTVAGSARSAWRLEAHRLRLRGHRVWSARNEVLHSWALTVVLFAGLAVAFGPWVLLFLAAQAVVGLSFLEVVNYIEHYGLARQATAAGRYEKVDARHSWNSDAVVSNLALFQLQRHSDHHAYPTRRYQALRSFARAPQLPSGYSTMIVLALVPPVWRRVMDPRVLAHYGGDVTLANVDPRRRAELLARHGQPAAAA</sequence>
<dbReference type="Proteomes" id="UP000604475">
    <property type="component" value="Unassembled WGS sequence"/>
</dbReference>
<evidence type="ECO:0000256" key="7">
    <source>
        <dbReference type="ARBA" id="ARBA00022989"/>
    </source>
</evidence>
<keyword evidence="9" id="KW-0408">Iron</keyword>
<evidence type="ECO:0000259" key="13">
    <source>
        <dbReference type="Pfam" id="PF00487"/>
    </source>
</evidence>
<dbReference type="InterPro" id="IPR033885">
    <property type="entry name" value="AlkB/XylM"/>
</dbReference>
<comment type="similarity">
    <text evidence="2">Belongs to the fatty acid desaturase type 1 family. AlkB subfamily.</text>
</comment>